<dbReference type="EMBL" id="NHON01000015">
    <property type="protein sequence ID" value="OWJ67264.1"/>
    <property type="molecule type" value="Genomic_DNA"/>
</dbReference>
<comment type="caution">
    <text evidence="2">The sequence shown here is derived from an EMBL/GenBank/DDBJ whole genome shotgun (WGS) entry which is preliminary data.</text>
</comment>
<evidence type="ECO:0000259" key="1">
    <source>
        <dbReference type="Pfam" id="PF13460"/>
    </source>
</evidence>
<dbReference type="AlphaFoldDB" id="A0A211ZQ06"/>
<keyword evidence="3" id="KW-1185">Reference proteome</keyword>
<proteinExistence type="predicted"/>
<sequence>MTSRIFLAGAGGAVGRRLVPLLRDAGHEVFGTTRDPAKAEVLHRLGAEPVVVDVFDTRALSDAVAAARPQVVIHQLTDLPPGLDPARMAESVPRNARIRSEGTRNLVAAAREAGARRLIAQSIAWVYAPGTPPYAEDHPLDRSPDSPRRVSIDGVAALETQVLNTPPLEGLVLRYGQFYGPGTGVDAAPAPGSVHVDAAARAALLAVDRGRPGLFNVAEPGGPALVEKAMRELGWDAGFRSPGNATGEAV</sequence>
<dbReference type="InterPro" id="IPR036291">
    <property type="entry name" value="NAD(P)-bd_dom_sf"/>
</dbReference>
<evidence type="ECO:0000313" key="2">
    <source>
        <dbReference type="EMBL" id="OWJ67264.1"/>
    </source>
</evidence>
<dbReference type="STRING" id="1122125.GCA_000423185_05924"/>
<dbReference type="Pfam" id="PF13460">
    <property type="entry name" value="NAD_binding_10"/>
    <property type="match status" value="1"/>
</dbReference>
<dbReference type="GO" id="GO:0004029">
    <property type="term" value="F:aldehyde dehydrogenase (NAD+) activity"/>
    <property type="evidence" value="ECO:0007669"/>
    <property type="project" value="TreeGrafter"/>
</dbReference>
<dbReference type="OrthoDB" id="9798669at2"/>
<name>A0A211ZQ06_9PROT</name>
<evidence type="ECO:0000313" key="3">
    <source>
        <dbReference type="Proteomes" id="UP000196655"/>
    </source>
</evidence>
<dbReference type="PANTHER" id="PTHR48079:SF6">
    <property type="entry name" value="NAD(P)-BINDING DOMAIN-CONTAINING PROTEIN-RELATED"/>
    <property type="match status" value="1"/>
</dbReference>
<dbReference type="PANTHER" id="PTHR48079">
    <property type="entry name" value="PROTEIN YEEZ"/>
    <property type="match status" value="1"/>
</dbReference>
<organism evidence="2 3">
    <name type="scientific">Inquilinus limosus</name>
    <dbReference type="NCBI Taxonomy" id="171674"/>
    <lineage>
        <taxon>Bacteria</taxon>
        <taxon>Pseudomonadati</taxon>
        <taxon>Pseudomonadota</taxon>
        <taxon>Alphaproteobacteria</taxon>
        <taxon>Rhodospirillales</taxon>
        <taxon>Rhodospirillaceae</taxon>
        <taxon>Inquilinus</taxon>
    </lineage>
</organism>
<dbReference type="SUPFAM" id="SSF51735">
    <property type="entry name" value="NAD(P)-binding Rossmann-fold domains"/>
    <property type="match status" value="1"/>
</dbReference>
<dbReference type="RefSeq" id="WP_088151009.1">
    <property type="nucleotide sequence ID" value="NZ_NHON01000015.1"/>
</dbReference>
<reference evidence="3" key="1">
    <citation type="submission" date="2017-05" db="EMBL/GenBank/DDBJ databases">
        <authorList>
            <person name="Macchi M."/>
            <person name="Festa S."/>
            <person name="Coppotelli B.M."/>
            <person name="Morelli I.S."/>
        </authorList>
    </citation>
    <scope>NUCLEOTIDE SEQUENCE [LARGE SCALE GENOMIC DNA]</scope>
    <source>
        <strain evidence="3">I</strain>
    </source>
</reference>
<gene>
    <name evidence="2" type="ORF">BWR60_10730</name>
</gene>
<protein>
    <submittedName>
        <fullName evidence="2">dTDP-glucose 4,6-dehydratase</fullName>
    </submittedName>
</protein>
<dbReference type="GO" id="GO:0005737">
    <property type="term" value="C:cytoplasm"/>
    <property type="evidence" value="ECO:0007669"/>
    <property type="project" value="TreeGrafter"/>
</dbReference>
<dbReference type="Gene3D" id="3.40.50.720">
    <property type="entry name" value="NAD(P)-binding Rossmann-like Domain"/>
    <property type="match status" value="1"/>
</dbReference>
<accession>A0A211ZQ06</accession>
<dbReference type="Proteomes" id="UP000196655">
    <property type="component" value="Unassembled WGS sequence"/>
</dbReference>
<dbReference type="InterPro" id="IPR051783">
    <property type="entry name" value="NAD(P)-dependent_oxidoreduct"/>
</dbReference>
<dbReference type="InterPro" id="IPR016040">
    <property type="entry name" value="NAD(P)-bd_dom"/>
</dbReference>
<feature type="domain" description="NAD(P)-binding" evidence="1">
    <location>
        <begin position="9"/>
        <end position="131"/>
    </location>
</feature>